<dbReference type="CDD" id="cd06782">
    <property type="entry name" value="cpPDZ_CPP-like"/>
    <property type="match status" value="1"/>
</dbReference>
<dbReference type="SMART" id="SM00245">
    <property type="entry name" value="TSPc"/>
    <property type="match status" value="1"/>
</dbReference>
<dbReference type="Pfam" id="PF13180">
    <property type="entry name" value="PDZ_2"/>
    <property type="match status" value="1"/>
</dbReference>
<evidence type="ECO:0000256" key="3">
    <source>
        <dbReference type="ARBA" id="ARBA00022801"/>
    </source>
</evidence>
<dbReference type="InterPro" id="IPR036034">
    <property type="entry name" value="PDZ_sf"/>
</dbReference>
<dbReference type="PANTHER" id="PTHR32060:SF30">
    <property type="entry name" value="CARBOXY-TERMINAL PROCESSING PROTEASE CTPA"/>
    <property type="match status" value="1"/>
</dbReference>
<name>A0A915YG75_9BACT</name>
<dbReference type="Gene3D" id="2.30.42.10">
    <property type="match status" value="1"/>
</dbReference>
<dbReference type="Proteomes" id="UP001060919">
    <property type="component" value="Chromosome"/>
</dbReference>
<dbReference type="PROSITE" id="PS50106">
    <property type="entry name" value="PDZ"/>
    <property type="match status" value="1"/>
</dbReference>
<dbReference type="InterPro" id="IPR055210">
    <property type="entry name" value="CtpA/B_N"/>
</dbReference>
<dbReference type="KEGG" id="aup:AsAng_0032950"/>
<keyword evidence="4 5" id="KW-0720">Serine protease</keyword>
<dbReference type="SUPFAM" id="SSF52096">
    <property type="entry name" value="ClpP/crotonase"/>
    <property type="match status" value="1"/>
</dbReference>
<dbReference type="SUPFAM" id="SSF50156">
    <property type="entry name" value="PDZ domain-like"/>
    <property type="match status" value="1"/>
</dbReference>
<dbReference type="GO" id="GO:0008236">
    <property type="term" value="F:serine-type peptidase activity"/>
    <property type="evidence" value="ECO:0007669"/>
    <property type="project" value="UniProtKB-KW"/>
</dbReference>
<dbReference type="InterPro" id="IPR005151">
    <property type="entry name" value="Tail-specific_protease"/>
</dbReference>
<proteinExistence type="inferred from homology"/>
<evidence type="ECO:0000256" key="2">
    <source>
        <dbReference type="ARBA" id="ARBA00022670"/>
    </source>
</evidence>
<dbReference type="Pfam" id="PF03572">
    <property type="entry name" value="Peptidase_S41"/>
    <property type="match status" value="1"/>
</dbReference>
<dbReference type="RefSeq" id="WP_264787935.1">
    <property type="nucleotide sequence ID" value="NZ_AP026867.1"/>
</dbReference>
<dbReference type="Gene3D" id="3.90.226.10">
    <property type="entry name" value="2-enoyl-CoA Hydratase, Chain A, domain 1"/>
    <property type="match status" value="1"/>
</dbReference>
<dbReference type="Pfam" id="PF22694">
    <property type="entry name" value="CtpB_N-like"/>
    <property type="match status" value="1"/>
</dbReference>
<comment type="similarity">
    <text evidence="1 5">Belongs to the peptidase S41A family.</text>
</comment>
<evidence type="ECO:0000256" key="1">
    <source>
        <dbReference type="ARBA" id="ARBA00009179"/>
    </source>
</evidence>
<protein>
    <submittedName>
        <fullName evidence="7">S41 family peptidase</fullName>
    </submittedName>
</protein>
<keyword evidence="3 5" id="KW-0378">Hydrolase</keyword>
<accession>A0A915YG75</accession>
<evidence type="ECO:0000256" key="5">
    <source>
        <dbReference type="RuleBase" id="RU004404"/>
    </source>
</evidence>
<evidence type="ECO:0000259" key="6">
    <source>
        <dbReference type="PROSITE" id="PS50106"/>
    </source>
</evidence>
<dbReference type="PANTHER" id="PTHR32060">
    <property type="entry name" value="TAIL-SPECIFIC PROTEASE"/>
    <property type="match status" value="1"/>
</dbReference>
<evidence type="ECO:0000256" key="4">
    <source>
        <dbReference type="ARBA" id="ARBA00022825"/>
    </source>
</evidence>
<dbReference type="EMBL" id="AP026867">
    <property type="protein sequence ID" value="BDS12572.1"/>
    <property type="molecule type" value="Genomic_DNA"/>
</dbReference>
<dbReference type="NCBIfam" id="TIGR00225">
    <property type="entry name" value="prc"/>
    <property type="match status" value="1"/>
</dbReference>
<feature type="domain" description="PDZ" evidence="6">
    <location>
        <begin position="81"/>
        <end position="149"/>
    </location>
</feature>
<evidence type="ECO:0000313" key="8">
    <source>
        <dbReference type="Proteomes" id="UP001060919"/>
    </source>
</evidence>
<dbReference type="InterPro" id="IPR001478">
    <property type="entry name" value="PDZ"/>
</dbReference>
<dbReference type="GO" id="GO:0006508">
    <property type="term" value="P:proteolysis"/>
    <property type="evidence" value="ECO:0007669"/>
    <property type="project" value="UniProtKB-KW"/>
</dbReference>
<dbReference type="GO" id="GO:0004175">
    <property type="term" value="F:endopeptidase activity"/>
    <property type="evidence" value="ECO:0007669"/>
    <property type="project" value="TreeGrafter"/>
</dbReference>
<organism evidence="7 8">
    <name type="scientific">Aureispira anguillae</name>
    <dbReference type="NCBI Taxonomy" id="2864201"/>
    <lineage>
        <taxon>Bacteria</taxon>
        <taxon>Pseudomonadati</taxon>
        <taxon>Bacteroidota</taxon>
        <taxon>Saprospiria</taxon>
        <taxon>Saprospirales</taxon>
        <taxon>Saprospiraceae</taxon>
        <taxon>Aureispira</taxon>
    </lineage>
</organism>
<keyword evidence="8" id="KW-1185">Reference proteome</keyword>
<dbReference type="CDD" id="cd07560">
    <property type="entry name" value="Peptidase_S41_CPP"/>
    <property type="match status" value="1"/>
</dbReference>
<dbReference type="Gene3D" id="3.30.750.44">
    <property type="match status" value="1"/>
</dbReference>
<sequence>MKKYLQTKWLLFIVLCSSIAIATSGRFLKISQSMENFAAAYRIINHQYVDETDPNQLMRIGIDSMLGHMDPYTNYFSEAQMVQVRMGVKGGWDGIGVELMKNKEQVIIKELVENTPAEEHHLRVGDVLLKIDGTELKGRAIEDVSKTLQGKAGTKVSIEVMRPSSGEVRELVIERTKVTKKNVPYYGMVDDETGYIVLTTFSQRAGANVQDAFQALQEEYNPKQVILDLRDNGGGFLIEAVNICNIFLNKGNEIVYTKAKIPEWDRSFKTLNAPIDIDIPLIVLMNGRSASASEIVAGALQDLDRAVLLGRNSFGKGLVQNTKDIGYSSKVKLTTAKYYIPSGRCVQALDYKDGVPVKVADSLRQEFETKNGRKVYDGKGLEPDYEIEESPKSVLLEALMKNHVIFDYANIYREEYDSIITAKEFELTDDELEEFVKYATKSWMEHTTKTEKAIAKLEKRSKKEGTYQQLAEQFKNARLKIEKEKKASFEKHKTEVKQQLEQEIVGRYYYMTGQVENRLARDQDVAEAIKLFNNKERFDKLLKP</sequence>
<dbReference type="SMART" id="SM00228">
    <property type="entry name" value="PDZ"/>
    <property type="match status" value="1"/>
</dbReference>
<dbReference type="InterPro" id="IPR029045">
    <property type="entry name" value="ClpP/crotonase-like_dom_sf"/>
</dbReference>
<dbReference type="InterPro" id="IPR004447">
    <property type="entry name" value="Peptidase_S41A"/>
</dbReference>
<keyword evidence="2 5" id="KW-0645">Protease</keyword>
<dbReference type="AlphaFoldDB" id="A0A915YG75"/>
<evidence type="ECO:0000313" key="7">
    <source>
        <dbReference type="EMBL" id="BDS12572.1"/>
    </source>
</evidence>
<reference evidence="7" key="1">
    <citation type="submission" date="2022-09" db="EMBL/GenBank/DDBJ databases">
        <title>Aureispira anguillicida sp. nov., isolated from Leptocephalus of Japanese eel Anguilla japonica.</title>
        <authorList>
            <person name="Yuasa K."/>
            <person name="Mekata T."/>
            <person name="Ikunari K."/>
        </authorList>
    </citation>
    <scope>NUCLEOTIDE SEQUENCE</scope>
    <source>
        <strain evidence="7">EL160426</strain>
    </source>
</reference>
<dbReference type="GO" id="GO:0007165">
    <property type="term" value="P:signal transduction"/>
    <property type="evidence" value="ECO:0007669"/>
    <property type="project" value="TreeGrafter"/>
</dbReference>
<gene>
    <name evidence="7" type="ORF">AsAng_0032950</name>
</gene>
<dbReference type="GO" id="GO:0030288">
    <property type="term" value="C:outer membrane-bounded periplasmic space"/>
    <property type="evidence" value="ECO:0007669"/>
    <property type="project" value="TreeGrafter"/>
</dbReference>